<accession>A0A177EA50</accession>
<proteinExistence type="predicted"/>
<dbReference type="GeneID" id="93647302"/>
<evidence type="ECO:0000313" key="3">
    <source>
        <dbReference type="Proteomes" id="UP000185944"/>
    </source>
</evidence>
<name>A0A177EA50_9MICR</name>
<dbReference type="CDD" id="cd00590">
    <property type="entry name" value="RRM_SF"/>
    <property type="match status" value="1"/>
</dbReference>
<dbReference type="SUPFAM" id="SSF54928">
    <property type="entry name" value="RNA-binding domain, RBD"/>
    <property type="match status" value="1"/>
</dbReference>
<protein>
    <recommendedName>
        <fullName evidence="1">RRM domain-containing protein</fullName>
    </recommendedName>
</protein>
<dbReference type="InterPro" id="IPR012677">
    <property type="entry name" value="Nucleotide-bd_a/b_plait_sf"/>
</dbReference>
<evidence type="ECO:0000259" key="1">
    <source>
        <dbReference type="Pfam" id="PF00076"/>
    </source>
</evidence>
<dbReference type="Gene3D" id="3.30.70.330">
    <property type="match status" value="1"/>
</dbReference>
<dbReference type="VEuPathDB" id="MicrosporidiaDB:NEDG_00952"/>
<dbReference type="GO" id="GO:0003723">
    <property type="term" value="F:RNA binding"/>
    <property type="evidence" value="ECO:0007669"/>
    <property type="project" value="InterPro"/>
</dbReference>
<dbReference type="InterPro" id="IPR000504">
    <property type="entry name" value="RRM_dom"/>
</dbReference>
<dbReference type="Pfam" id="PF00076">
    <property type="entry name" value="RRM_1"/>
    <property type="match status" value="1"/>
</dbReference>
<comment type="caution">
    <text evidence="2">The sequence shown here is derived from an EMBL/GenBank/DDBJ whole genome shotgun (WGS) entry which is preliminary data.</text>
</comment>
<dbReference type="Proteomes" id="UP000185944">
    <property type="component" value="Unassembled WGS sequence"/>
</dbReference>
<dbReference type="AlphaFoldDB" id="A0A177EA50"/>
<gene>
    <name evidence="2" type="ORF">NEDG_00952</name>
</gene>
<organism evidence="2 3">
    <name type="scientific">Nematocida displodere</name>
    <dbReference type="NCBI Taxonomy" id="1805483"/>
    <lineage>
        <taxon>Eukaryota</taxon>
        <taxon>Fungi</taxon>
        <taxon>Fungi incertae sedis</taxon>
        <taxon>Microsporidia</taxon>
        <taxon>Nematocida</taxon>
    </lineage>
</organism>
<dbReference type="InterPro" id="IPR035979">
    <property type="entry name" value="RBD_domain_sf"/>
</dbReference>
<dbReference type="EMBL" id="LTDL01000042">
    <property type="protein sequence ID" value="OAG28813.1"/>
    <property type="molecule type" value="Genomic_DNA"/>
</dbReference>
<dbReference type="RefSeq" id="XP_067543558.1">
    <property type="nucleotide sequence ID" value="XM_067688370.1"/>
</dbReference>
<sequence>MNIFKYAPNWSEVERRKELLIKNDDVPSRKNPLNNIQFKLKATTKQKKKAENVLCVHCKKEKHLPSMCPEKPQSAVKAADTTNIYKCTVVLSPTTIKLINIPTTVTRDEMKGLLIQKGVHYDSINLLYDKINREEFKGVIYIELPTKDEAEKCMSIFDGMRMGIQIISGVVLEPRANLSRS</sequence>
<dbReference type="OrthoDB" id="1749473at2759"/>
<reference evidence="2 3" key="1">
    <citation type="submission" date="2016-02" db="EMBL/GenBank/DDBJ databases">
        <title>Discovery of a natural microsporidian pathogen with a broad tissue tropism in Caenorhabditis elegans.</title>
        <authorList>
            <person name="Luallen R.J."/>
            <person name="Reinke A.W."/>
            <person name="Tong L."/>
            <person name="Botts M.R."/>
            <person name="Felix M.-A."/>
            <person name="Troemel E.R."/>
        </authorList>
    </citation>
    <scope>NUCLEOTIDE SEQUENCE [LARGE SCALE GENOMIC DNA]</scope>
    <source>
        <strain evidence="2 3">JUm2807</strain>
    </source>
</reference>
<feature type="domain" description="RRM" evidence="1">
    <location>
        <begin position="100"/>
        <end position="161"/>
    </location>
</feature>
<keyword evidence="3" id="KW-1185">Reference proteome</keyword>
<evidence type="ECO:0000313" key="2">
    <source>
        <dbReference type="EMBL" id="OAG28813.1"/>
    </source>
</evidence>